<dbReference type="SUPFAM" id="SSF52540">
    <property type="entry name" value="P-loop containing nucleoside triphosphate hydrolases"/>
    <property type="match status" value="1"/>
</dbReference>
<dbReference type="AlphaFoldDB" id="A0A7C5M1N5"/>
<evidence type="ECO:0000256" key="1">
    <source>
        <dbReference type="ARBA" id="ARBA00022741"/>
    </source>
</evidence>
<keyword evidence="3" id="KW-0131">Cell cycle</keyword>
<dbReference type="GO" id="GO:0005524">
    <property type="term" value="F:ATP binding"/>
    <property type="evidence" value="ECO:0007669"/>
    <property type="project" value="UniProtKB-KW"/>
</dbReference>
<dbReference type="Pfam" id="PF03969">
    <property type="entry name" value="AFG1_ATPase"/>
    <property type="match status" value="1"/>
</dbReference>
<keyword evidence="1" id="KW-0547">Nucleotide-binding</keyword>
<comment type="caution">
    <text evidence="3">The sequence shown here is derived from an EMBL/GenBank/DDBJ whole genome shotgun (WGS) entry which is preliminary data.</text>
</comment>
<gene>
    <name evidence="3" type="ORF">ENJ42_10240</name>
</gene>
<dbReference type="NCBIfam" id="NF040713">
    <property type="entry name" value="ZapE"/>
    <property type="match status" value="1"/>
</dbReference>
<dbReference type="Proteomes" id="UP000885830">
    <property type="component" value="Unassembled WGS sequence"/>
</dbReference>
<feature type="non-terminal residue" evidence="3">
    <location>
        <position position="295"/>
    </location>
</feature>
<dbReference type="PANTHER" id="PTHR12169">
    <property type="entry name" value="ATPASE N2B"/>
    <property type="match status" value="1"/>
</dbReference>
<protein>
    <submittedName>
        <fullName evidence="3">Cell division protein ZapE</fullName>
    </submittedName>
</protein>
<organism evidence="3">
    <name type="scientific">Hellea balneolensis</name>
    <dbReference type="NCBI Taxonomy" id="287478"/>
    <lineage>
        <taxon>Bacteria</taxon>
        <taxon>Pseudomonadati</taxon>
        <taxon>Pseudomonadota</taxon>
        <taxon>Alphaproteobacteria</taxon>
        <taxon>Maricaulales</taxon>
        <taxon>Robiginitomaculaceae</taxon>
        <taxon>Hellea</taxon>
    </lineage>
</organism>
<proteinExistence type="predicted"/>
<keyword evidence="2" id="KW-0067">ATP-binding</keyword>
<dbReference type="InterPro" id="IPR005654">
    <property type="entry name" value="ATPase_AFG1-like"/>
</dbReference>
<evidence type="ECO:0000256" key="2">
    <source>
        <dbReference type="ARBA" id="ARBA00022840"/>
    </source>
</evidence>
<dbReference type="PANTHER" id="PTHR12169:SF6">
    <property type="entry name" value="AFG1-LIKE ATPASE"/>
    <property type="match status" value="1"/>
</dbReference>
<dbReference type="Gene3D" id="3.40.50.300">
    <property type="entry name" value="P-loop containing nucleotide triphosphate hydrolases"/>
    <property type="match status" value="1"/>
</dbReference>
<name>A0A7C5M1N5_9PROT</name>
<keyword evidence="3" id="KW-0132">Cell division</keyword>
<dbReference type="EMBL" id="DRMJ01000540">
    <property type="protein sequence ID" value="HHL43988.1"/>
    <property type="molecule type" value="Genomic_DNA"/>
</dbReference>
<sequence>MSIVSTLQKQIDTGILRPDDTQLRAAQTLDRLSRQLKNYKANKKYMFMGQTTPPKGIYMWGSVGRGKSMLMDMFYHDIPVVRKTRVHFHEFMQDIHSQINTWRKMDKKERKRQPQYVRKAGDDPIAPTAKAIAQHSTVLCFDEFHVTDIADAMILARLFGALWDRGVVIVATSNRAPDDLYKDGLNRSLFLPFIEDLKRHLEIFSFDGHTDHRLRTLAKGEVYFTPLSPKTNRQIEELWQNLIGPTTPASRKLSIQGRTLTLLAAGDIAKAGFADLCAQALGAADYLEIARQFST</sequence>
<reference evidence="3" key="1">
    <citation type="journal article" date="2020" name="mSystems">
        <title>Genome- and Community-Level Interaction Insights into Carbon Utilization and Element Cycling Functions of Hydrothermarchaeota in Hydrothermal Sediment.</title>
        <authorList>
            <person name="Zhou Z."/>
            <person name="Liu Y."/>
            <person name="Xu W."/>
            <person name="Pan J."/>
            <person name="Luo Z.H."/>
            <person name="Li M."/>
        </authorList>
    </citation>
    <scope>NUCLEOTIDE SEQUENCE [LARGE SCALE GENOMIC DNA]</scope>
    <source>
        <strain evidence="3">HyVt-485</strain>
    </source>
</reference>
<dbReference type="GO" id="GO:0005737">
    <property type="term" value="C:cytoplasm"/>
    <property type="evidence" value="ECO:0007669"/>
    <property type="project" value="TreeGrafter"/>
</dbReference>
<accession>A0A7C5M1N5</accession>
<dbReference type="GO" id="GO:0016887">
    <property type="term" value="F:ATP hydrolysis activity"/>
    <property type="evidence" value="ECO:0007669"/>
    <property type="project" value="InterPro"/>
</dbReference>
<dbReference type="InterPro" id="IPR027417">
    <property type="entry name" value="P-loop_NTPase"/>
</dbReference>
<evidence type="ECO:0000313" key="3">
    <source>
        <dbReference type="EMBL" id="HHL43988.1"/>
    </source>
</evidence>
<dbReference type="GO" id="GO:0051301">
    <property type="term" value="P:cell division"/>
    <property type="evidence" value="ECO:0007669"/>
    <property type="project" value="UniProtKB-KW"/>
</dbReference>